<dbReference type="InterPro" id="IPR009057">
    <property type="entry name" value="Homeodomain-like_sf"/>
</dbReference>
<proteinExistence type="inferred from homology"/>
<dbReference type="GO" id="GO:0003677">
    <property type="term" value="F:DNA binding"/>
    <property type="evidence" value="ECO:0007669"/>
    <property type="project" value="UniProtKB-KW"/>
</dbReference>
<dbReference type="SUPFAM" id="SSF53098">
    <property type="entry name" value="Ribonuclease H-like"/>
    <property type="match status" value="1"/>
</dbReference>
<dbReference type="SUPFAM" id="SSF46689">
    <property type="entry name" value="Homeodomain-like"/>
    <property type="match status" value="1"/>
</dbReference>
<evidence type="ECO:0000259" key="5">
    <source>
        <dbReference type="PROSITE" id="PS50531"/>
    </source>
</evidence>
<organism evidence="7 9">
    <name type="scientific">Bifidobacterium pseudolongum subsp. globosum</name>
    <dbReference type="NCBI Taxonomy" id="1690"/>
    <lineage>
        <taxon>Bacteria</taxon>
        <taxon>Bacillati</taxon>
        <taxon>Actinomycetota</taxon>
        <taxon>Actinomycetes</taxon>
        <taxon>Bifidobacteriales</taxon>
        <taxon>Bifidobacteriaceae</taxon>
        <taxon>Bifidobacterium</taxon>
    </lineage>
</organism>
<evidence type="ECO:0000313" key="9">
    <source>
        <dbReference type="Proteomes" id="UP000233783"/>
    </source>
</evidence>
<evidence type="ECO:0000313" key="8">
    <source>
        <dbReference type="EMBL" id="RYQ35914.1"/>
    </source>
</evidence>
<dbReference type="InterPro" id="IPR017894">
    <property type="entry name" value="HTH_IS21_transposase_type"/>
</dbReference>
<dbReference type="PANTHER" id="PTHR35004:SF7">
    <property type="entry name" value="INTEGRASE PROTEIN"/>
    <property type="match status" value="1"/>
</dbReference>
<feature type="domain" description="Integrase catalytic" evidence="6">
    <location>
        <begin position="115"/>
        <end position="298"/>
    </location>
</feature>
<feature type="domain" description="HTH IS21-type" evidence="5">
    <location>
        <begin position="6"/>
        <end position="69"/>
    </location>
</feature>
<dbReference type="InterPro" id="IPR036397">
    <property type="entry name" value="RNaseH_sf"/>
</dbReference>
<dbReference type="GeneID" id="89492976"/>
<keyword evidence="4" id="KW-0233">DNA recombination</keyword>
<dbReference type="GO" id="GO:0006310">
    <property type="term" value="P:DNA recombination"/>
    <property type="evidence" value="ECO:0007669"/>
    <property type="project" value="UniProtKB-KW"/>
</dbReference>
<dbReference type="NCBIfam" id="NF033546">
    <property type="entry name" value="transpos_IS21"/>
    <property type="match status" value="1"/>
</dbReference>
<dbReference type="Proteomes" id="UP000292655">
    <property type="component" value="Unassembled WGS sequence"/>
</dbReference>
<dbReference type="InterPro" id="IPR054353">
    <property type="entry name" value="IstA-like_C"/>
</dbReference>
<dbReference type="EMBL" id="RYUX01000019">
    <property type="protein sequence ID" value="RYQ35914.1"/>
    <property type="molecule type" value="Genomic_DNA"/>
</dbReference>
<dbReference type="PROSITE" id="PS50994">
    <property type="entry name" value="INTEGRASE"/>
    <property type="match status" value="1"/>
</dbReference>
<evidence type="ECO:0000256" key="3">
    <source>
        <dbReference type="ARBA" id="ARBA00023125"/>
    </source>
</evidence>
<evidence type="ECO:0000256" key="1">
    <source>
        <dbReference type="ARBA" id="ARBA00009277"/>
    </source>
</evidence>
<dbReference type="Pfam" id="PF22483">
    <property type="entry name" value="Mu-transpos_C_2"/>
    <property type="match status" value="1"/>
</dbReference>
<evidence type="ECO:0000313" key="7">
    <source>
        <dbReference type="EMBL" id="PKU93748.1"/>
    </source>
</evidence>
<dbReference type="RefSeq" id="WP_026644278.1">
    <property type="nucleotide sequence ID" value="NZ_JBKZAS010000029.1"/>
</dbReference>
<protein>
    <submittedName>
        <fullName evidence="7">Integrase</fullName>
    </submittedName>
    <submittedName>
        <fullName evidence="8">Transposase</fullName>
    </submittedName>
</protein>
<dbReference type="EMBL" id="PCHB01000036">
    <property type="protein sequence ID" value="PKU93748.1"/>
    <property type="molecule type" value="Genomic_DNA"/>
</dbReference>
<dbReference type="Gene3D" id="3.30.420.10">
    <property type="entry name" value="Ribonuclease H-like superfamily/Ribonuclease H"/>
    <property type="match status" value="1"/>
</dbReference>
<comment type="similarity">
    <text evidence="1">Belongs to the transposase IS21/IS408/IS1162 family.</text>
</comment>
<keyword evidence="3" id="KW-0238">DNA-binding</keyword>
<gene>
    <name evidence="7" type="ORF">CQR56_1776</name>
    <name evidence="8" type="ORF">PG2002B_1722</name>
</gene>
<dbReference type="AlphaFoldDB" id="A0A2N3QQ00"/>
<dbReference type="GO" id="GO:0015074">
    <property type="term" value="P:DNA integration"/>
    <property type="evidence" value="ECO:0007669"/>
    <property type="project" value="InterPro"/>
</dbReference>
<evidence type="ECO:0000313" key="10">
    <source>
        <dbReference type="Proteomes" id="UP000292655"/>
    </source>
</evidence>
<keyword evidence="2" id="KW-0815">Transposition</keyword>
<dbReference type="GO" id="GO:0032196">
    <property type="term" value="P:transposition"/>
    <property type="evidence" value="ECO:0007669"/>
    <property type="project" value="UniProtKB-KW"/>
</dbReference>
<reference evidence="7 9" key="1">
    <citation type="submission" date="2017-10" db="EMBL/GenBank/DDBJ databases">
        <title>Bifidobacterium genomics.</title>
        <authorList>
            <person name="Lugli G.A."/>
            <person name="Milani C."/>
            <person name="Mancabelli L."/>
        </authorList>
    </citation>
    <scope>NUCLEOTIDE SEQUENCE [LARGE SCALE GENOMIC DNA]</scope>
    <source>
        <strain evidence="7 9">1744B</strain>
    </source>
</reference>
<name>A0A2N3QQ00_9BIFI</name>
<evidence type="ECO:0000259" key="6">
    <source>
        <dbReference type="PROSITE" id="PS50994"/>
    </source>
</evidence>
<accession>A0A2N3QQ00</accession>
<evidence type="ECO:0000256" key="4">
    <source>
        <dbReference type="ARBA" id="ARBA00023172"/>
    </source>
</evidence>
<dbReference type="PROSITE" id="PS50531">
    <property type="entry name" value="HTH_IS21"/>
    <property type="match status" value="1"/>
</dbReference>
<dbReference type="Proteomes" id="UP000233783">
    <property type="component" value="Unassembled WGS sequence"/>
</dbReference>
<dbReference type="Gene3D" id="1.10.10.60">
    <property type="entry name" value="Homeodomain-like"/>
    <property type="match status" value="1"/>
</dbReference>
<sequence length="489" mass="54129">MAIPMPIQQDIRRLDRQGVSRTRIAKRLGVDRATVAKYADMEDLSPAAPKDRRRGTKMDRFAAIVDAWLEADLRMPAKQRHTARRVFDRLVDEHGFDGSYSGVQRYVKRWREEHRADSEGFLDLAWHAGEMQVDFGQALVMLAGRETLAHVLVVSLPFSNMRLCVPMPAENAECLCAGLLAVFGRIGGVPPVLVMDNATGAGHRRSDGSVTLTDVFASFIAHHRIEVRFCNPYSGHEKGSVENAVGFLRRNLLVPIQSGESWEQLGRVMLDRCERVAAEAACPNRPGSSVADVFAEERGELLALPSVRFDAVRWENRRTDKYGRAELDGHRYLAGGGWCRRTVTMAVRWNMVTLMDPATGRIAAEYPRAYGDGGSVMADPALVMPMLAKKPRAWRNSPVRGQMPADVIEWLDAMDETDLKTSLGAIAESCRTAGFAPAMDACRRLRQTAGTRPPRADELTPVAMRIRDGEAAPSGPDLSAYDLFLGKEA</sequence>
<dbReference type="InterPro" id="IPR001584">
    <property type="entry name" value="Integrase_cat-core"/>
</dbReference>
<dbReference type="InterPro" id="IPR012337">
    <property type="entry name" value="RNaseH-like_sf"/>
</dbReference>
<evidence type="ECO:0000256" key="2">
    <source>
        <dbReference type="ARBA" id="ARBA00022578"/>
    </source>
</evidence>
<comment type="caution">
    <text evidence="7">The sequence shown here is derived from an EMBL/GenBank/DDBJ whole genome shotgun (WGS) entry which is preliminary data.</text>
</comment>
<reference evidence="8 10" key="2">
    <citation type="submission" date="2018-12" db="EMBL/GenBank/DDBJ databases">
        <title>Unveiling genomic diversity among members of the Bifidobacterium pseudolongum species, a widely distributed gut commensal of the animal kingdom.</title>
        <authorList>
            <person name="Lugli G.A."/>
            <person name="Duranti S."/>
            <person name="Albert K."/>
            <person name="Mancabelli L."/>
            <person name="Napoli S."/>
            <person name="Viappiani A."/>
            <person name="Anzalone R."/>
            <person name="Longhi G."/>
            <person name="Milani C."/>
            <person name="Turroni F."/>
            <person name="Alessandri G."/>
            <person name="Sela D.A."/>
            <person name="Van Sinderen D."/>
            <person name="Ventura M."/>
        </authorList>
    </citation>
    <scope>NUCLEOTIDE SEQUENCE [LARGE SCALE GENOMIC DNA]</scope>
    <source>
        <strain evidence="8 10">2002B</strain>
    </source>
</reference>
<dbReference type="PANTHER" id="PTHR35004">
    <property type="entry name" value="TRANSPOSASE RV3428C-RELATED"/>
    <property type="match status" value="1"/>
</dbReference>